<feature type="domain" description="HTH lysR-type" evidence="5">
    <location>
        <begin position="1"/>
        <end position="57"/>
    </location>
</feature>
<dbReference type="InterPro" id="IPR005119">
    <property type="entry name" value="LysR_subst-bd"/>
</dbReference>
<dbReference type="GO" id="GO:0003700">
    <property type="term" value="F:DNA-binding transcription factor activity"/>
    <property type="evidence" value="ECO:0007669"/>
    <property type="project" value="InterPro"/>
</dbReference>
<dbReference type="PRINTS" id="PR00039">
    <property type="entry name" value="HTHLYSR"/>
</dbReference>
<gene>
    <name evidence="6" type="ORF">SAMN02745158_00885</name>
</gene>
<dbReference type="GO" id="GO:0005829">
    <property type="term" value="C:cytosol"/>
    <property type="evidence" value="ECO:0007669"/>
    <property type="project" value="TreeGrafter"/>
</dbReference>
<dbReference type="InterPro" id="IPR050950">
    <property type="entry name" value="HTH-type_LysR_regulators"/>
</dbReference>
<dbReference type="Pfam" id="PF03466">
    <property type="entry name" value="LysR_substrate"/>
    <property type="match status" value="1"/>
</dbReference>
<evidence type="ECO:0000256" key="2">
    <source>
        <dbReference type="ARBA" id="ARBA00023015"/>
    </source>
</evidence>
<dbReference type="PANTHER" id="PTHR30419:SF28">
    <property type="entry name" value="HTH-TYPE TRANSCRIPTIONAL REGULATOR BSDA"/>
    <property type="match status" value="1"/>
</dbReference>
<evidence type="ECO:0000256" key="4">
    <source>
        <dbReference type="ARBA" id="ARBA00023163"/>
    </source>
</evidence>
<keyword evidence="7" id="KW-1185">Reference proteome</keyword>
<accession>A0A1M4UF39</accession>
<evidence type="ECO:0000259" key="5">
    <source>
        <dbReference type="PROSITE" id="PS50931"/>
    </source>
</evidence>
<dbReference type="STRING" id="1122155.SAMN02745158_00885"/>
<dbReference type="InterPro" id="IPR036390">
    <property type="entry name" value="WH_DNA-bd_sf"/>
</dbReference>
<evidence type="ECO:0000313" key="6">
    <source>
        <dbReference type="EMBL" id="SHE55237.1"/>
    </source>
</evidence>
<proteinExistence type="inferred from homology"/>
<evidence type="ECO:0000256" key="3">
    <source>
        <dbReference type="ARBA" id="ARBA00023125"/>
    </source>
</evidence>
<comment type="similarity">
    <text evidence="1">Belongs to the LysR transcriptional regulatory family.</text>
</comment>
<name>A0A1M4UF39_9CLOT</name>
<dbReference type="SUPFAM" id="SSF46785">
    <property type="entry name" value="Winged helix' DNA-binding domain"/>
    <property type="match status" value="1"/>
</dbReference>
<dbReference type="InterPro" id="IPR036388">
    <property type="entry name" value="WH-like_DNA-bd_sf"/>
</dbReference>
<protein>
    <submittedName>
        <fullName evidence="6">DNA-binding transcriptional regulator, LysR family</fullName>
    </submittedName>
</protein>
<keyword evidence="4" id="KW-0804">Transcription</keyword>
<dbReference type="FunFam" id="1.10.10.10:FF:000001">
    <property type="entry name" value="LysR family transcriptional regulator"/>
    <property type="match status" value="1"/>
</dbReference>
<organism evidence="6 7">
    <name type="scientific">Lactonifactor longoviformis DSM 17459</name>
    <dbReference type="NCBI Taxonomy" id="1122155"/>
    <lineage>
        <taxon>Bacteria</taxon>
        <taxon>Bacillati</taxon>
        <taxon>Bacillota</taxon>
        <taxon>Clostridia</taxon>
        <taxon>Eubacteriales</taxon>
        <taxon>Clostridiaceae</taxon>
        <taxon>Lactonifactor</taxon>
    </lineage>
</organism>
<evidence type="ECO:0000256" key="1">
    <source>
        <dbReference type="ARBA" id="ARBA00009437"/>
    </source>
</evidence>
<dbReference type="EMBL" id="FQVI01000002">
    <property type="protein sequence ID" value="SHE55237.1"/>
    <property type="molecule type" value="Genomic_DNA"/>
</dbReference>
<keyword evidence="3 6" id="KW-0238">DNA-binding</keyword>
<sequence>MNHNYEYFTSIVEAGSLTKAAQNLYTTQPALSQYLKRLENNLGVELFDRSTSPLKLTYTGECYYKYILQMKTLDENLRREFQDIKSEVSGRLRLGIALWRGACLLPDIFPEFHRRYPKIHIELFEGRSNQLESALLNDNIDLAVMNLPHTLNYNKLTCEAIFDEPILLAAPTNHPYVQTLLQDCRYQGRFPLAPLALVKKIPIILTKPGQNLTYEVQRILAKNQIEPDILLETGNLTTAINLVSEGIACTFVPGEGAGVCRHSGRVTYFMLDDSSASWDLGVVYRKNSYLPKVSQLFISILKEIFGSNR</sequence>
<dbReference type="Proteomes" id="UP000184245">
    <property type="component" value="Unassembled WGS sequence"/>
</dbReference>
<dbReference type="Gene3D" id="3.40.190.290">
    <property type="match status" value="1"/>
</dbReference>
<dbReference type="Pfam" id="PF00126">
    <property type="entry name" value="HTH_1"/>
    <property type="match status" value="1"/>
</dbReference>
<keyword evidence="2" id="KW-0805">Transcription regulation</keyword>
<dbReference type="PROSITE" id="PS50931">
    <property type="entry name" value="HTH_LYSR"/>
    <property type="match status" value="1"/>
</dbReference>
<reference evidence="6 7" key="1">
    <citation type="submission" date="2016-11" db="EMBL/GenBank/DDBJ databases">
        <authorList>
            <person name="Jaros S."/>
            <person name="Januszkiewicz K."/>
            <person name="Wedrychowicz H."/>
        </authorList>
    </citation>
    <scope>NUCLEOTIDE SEQUENCE [LARGE SCALE GENOMIC DNA]</scope>
    <source>
        <strain evidence="6 7">DSM 17459</strain>
    </source>
</reference>
<evidence type="ECO:0000313" key="7">
    <source>
        <dbReference type="Proteomes" id="UP000184245"/>
    </source>
</evidence>
<dbReference type="SUPFAM" id="SSF53850">
    <property type="entry name" value="Periplasmic binding protein-like II"/>
    <property type="match status" value="1"/>
</dbReference>
<dbReference type="AlphaFoldDB" id="A0A1M4UF39"/>
<dbReference type="GO" id="GO:0003677">
    <property type="term" value="F:DNA binding"/>
    <property type="evidence" value="ECO:0007669"/>
    <property type="project" value="UniProtKB-KW"/>
</dbReference>
<dbReference type="OrthoDB" id="1652954at2"/>
<dbReference type="InterPro" id="IPR000847">
    <property type="entry name" value="LysR_HTH_N"/>
</dbReference>
<dbReference type="CDD" id="cd05466">
    <property type="entry name" value="PBP2_LTTR_substrate"/>
    <property type="match status" value="1"/>
</dbReference>
<dbReference type="RefSeq" id="WP_072849302.1">
    <property type="nucleotide sequence ID" value="NZ_FQVI01000002.1"/>
</dbReference>
<dbReference type="PANTHER" id="PTHR30419">
    <property type="entry name" value="HTH-TYPE TRANSCRIPTIONAL REGULATOR YBHD"/>
    <property type="match status" value="1"/>
</dbReference>
<dbReference type="Gene3D" id="1.10.10.10">
    <property type="entry name" value="Winged helix-like DNA-binding domain superfamily/Winged helix DNA-binding domain"/>
    <property type="match status" value="1"/>
</dbReference>